<dbReference type="Pfam" id="PF00144">
    <property type="entry name" value="Beta-lactamase"/>
    <property type="match status" value="1"/>
</dbReference>
<dbReference type="InterPro" id="IPR002401">
    <property type="entry name" value="Cyt_P450_E_grp-I"/>
</dbReference>
<evidence type="ECO:0000313" key="17">
    <source>
        <dbReference type="Proteomes" id="UP000620124"/>
    </source>
</evidence>
<dbReference type="PRINTS" id="PR00385">
    <property type="entry name" value="P450"/>
</dbReference>
<proteinExistence type="inferred from homology"/>
<evidence type="ECO:0000256" key="3">
    <source>
        <dbReference type="ARBA" id="ARBA00004721"/>
    </source>
</evidence>
<keyword evidence="11" id="KW-0503">Monooxygenase</keyword>
<evidence type="ECO:0000256" key="1">
    <source>
        <dbReference type="ARBA" id="ARBA00001971"/>
    </source>
</evidence>
<evidence type="ECO:0000256" key="7">
    <source>
        <dbReference type="ARBA" id="ARBA00022723"/>
    </source>
</evidence>
<keyword evidence="9" id="KW-0560">Oxidoreductase</keyword>
<dbReference type="InterPro" id="IPR001466">
    <property type="entry name" value="Beta-lactam-related"/>
</dbReference>
<keyword evidence="10 13" id="KW-0408">Iron</keyword>
<dbReference type="Gene3D" id="1.10.630.10">
    <property type="entry name" value="Cytochrome P450"/>
    <property type="match status" value="1"/>
</dbReference>
<feature type="signal peptide" evidence="14">
    <location>
        <begin position="1"/>
        <end position="18"/>
    </location>
</feature>
<dbReference type="InterPro" id="IPR012338">
    <property type="entry name" value="Beta-lactam/transpept-like"/>
</dbReference>
<dbReference type="PANTHER" id="PTHR24305">
    <property type="entry name" value="CYTOCHROME P450"/>
    <property type="match status" value="1"/>
</dbReference>
<reference evidence="16" key="1">
    <citation type="submission" date="2020-05" db="EMBL/GenBank/DDBJ databases">
        <title>Mycena genomes resolve the evolution of fungal bioluminescence.</title>
        <authorList>
            <person name="Tsai I.J."/>
        </authorList>
    </citation>
    <scope>NUCLEOTIDE SEQUENCE</scope>
    <source>
        <strain evidence="16">CCC161011</strain>
    </source>
</reference>
<dbReference type="PANTHER" id="PTHR24305:SF166">
    <property type="entry name" value="CYTOCHROME P450 12A4, MITOCHONDRIAL-RELATED"/>
    <property type="match status" value="1"/>
</dbReference>
<keyword evidence="7 13" id="KW-0479">Metal-binding</keyword>
<dbReference type="GO" id="GO:0005506">
    <property type="term" value="F:iron ion binding"/>
    <property type="evidence" value="ECO:0007669"/>
    <property type="project" value="InterPro"/>
</dbReference>
<feature type="binding site" description="axial binding residue" evidence="13">
    <location>
        <position position="994"/>
    </location>
    <ligand>
        <name>heme</name>
        <dbReference type="ChEBI" id="CHEBI:30413"/>
    </ligand>
    <ligandPart>
        <name>Fe</name>
        <dbReference type="ChEBI" id="CHEBI:18248"/>
    </ligandPart>
</feature>
<comment type="similarity">
    <text evidence="4">Belongs to the cytochrome P450 family.</text>
</comment>
<evidence type="ECO:0000256" key="8">
    <source>
        <dbReference type="ARBA" id="ARBA00022989"/>
    </source>
</evidence>
<dbReference type="SUPFAM" id="SSF56601">
    <property type="entry name" value="beta-lactamase/transpeptidase-like"/>
    <property type="match status" value="1"/>
</dbReference>
<evidence type="ECO:0000256" key="10">
    <source>
        <dbReference type="ARBA" id="ARBA00023004"/>
    </source>
</evidence>
<evidence type="ECO:0000256" key="4">
    <source>
        <dbReference type="ARBA" id="ARBA00010617"/>
    </source>
</evidence>
<accession>A0A8H6X7T4</accession>
<comment type="caution">
    <text evidence="16">The sequence shown here is derived from an EMBL/GenBank/DDBJ whole genome shotgun (WGS) entry which is preliminary data.</text>
</comment>
<dbReference type="InterPro" id="IPR001128">
    <property type="entry name" value="Cyt_P450"/>
</dbReference>
<evidence type="ECO:0000256" key="12">
    <source>
        <dbReference type="ARBA" id="ARBA00023136"/>
    </source>
</evidence>
<evidence type="ECO:0000256" key="6">
    <source>
        <dbReference type="ARBA" id="ARBA00022692"/>
    </source>
</evidence>
<evidence type="ECO:0000259" key="15">
    <source>
        <dbReference type="Pfam" id="PF00144"/>
    </source>
</evidence>
<dbReference type="GO" id="GO:0016705">
    <property type="term" value="F:oxidoreductase activity, acting on paired donors, with incorporation or reduction of molecular oxygen"/>
    <property type="evidence" value="ECO:0007669"/>
    <property type="project" value="InterPro"/>
</dbReference>
<evidence type="ECO:0000256" key="11">
    <source>
        <dbReference type="ARBA" id="ARBA00023033"/>
    </source>
</evidence>
<dbReference type="GO" id="GO:0020037">
    <property type="term" value="F:heme binding"/>
    <property type="evidence" value="ECO:0007669"/>
    <property type="project" value="InterPro"/>
</dbReference>
<keyword evidence="12" id="KW-0472">Membrane</keyword>
<evidence type="ECO:0000256" key="2">
    <source>
        <dbReference type="ARBA" id="ARBA00004370"/>
    </source>
</evidence>
<dbReference type="PRINTS" id="PR00463">
    <property type="entry name" value="EP450I"/>
</dbReference>
<dbReference type="Proteomes" id="UP000620124">
    <property type="component" value="Unassembled WGS sequence"/>
</dbReference>
<dbReference type="InterPro" id="IPR036396">
    <property type="entry name" value="Cyt_P450_sf"/>
</dbReference>
<keyword evidence="8" id="KW-1133">Transmembrane helix</keyword>
<comment type="pathway">
    <text evidence="3">Secondary metabolite biosynthesis; terpenoid biosynthesis.</text>
</comment>
<name>A0A8H6X7T4_9AGAR</name>
<keyword evidence="6" id="KW-0812">Transmembrane</keyword>
<dbReference type="GO" id="GO:0004497">
    <property type="term" value="F:monooxygenase activity"/>
    <property type="evidence" value="ECO:0007669"/>
    <property type="project" value="UniProtKB-KW"/>
</dbReference>
<dbReference type="Gene3D" id="3.40.710.10">
    <property type="entry name" value="DD-peptidase/beta-lactamase superfamily"/>
    <property type="match status" value="1"/>
</dbReference>
<evidence type="ECO:0000313" key="16">
    <source>
        <dbReference type="EMBL" id="KAF7336153.1"/>
    </source>
</evidence>
<gene>
    <name evidence="16" type="ORF">MVEN_02162700</name>
</gene>
<keyword evidence="17" id="KW-1185">Reference proteome</keyword>
<organism evidence="16 17">
    <name type="scientific">Mycena venus</name>
    <dbReference type="NCBI Taxonomy" id="2733690"/>
    <lineage>
        <taxon>Eukaryota</taxon>
        <taxon>Fungi</taxon>
        <taxon>Dikarya</taxon>
        <taxon>Basidiomycota</taxon>
        <taxon>Agaricomycotina</taxon>
        <taxon>Agaricomycetes</taxon>
        <taxon>Agaricomycetidae</taxon>
        <taxon>Agaricales</taxon>
        <taxon>Marasmiineae</taxon>
        <taxon>Mycenaceae</taxon>
        <taxon>Mycena</taxon>
    </lineage>
</organism>
<evidence type="ECO:0000256" key="13">
    <source>
        <dbReference type="PIRSR" id="PIRSR602401-1"/>
    </source>
</evidence>
<dbReference type="OrthoDB" id="5946976at2759"/>
<feature type="domain" description="Beta-lactamase-related" evidence="15">
    <location>
        <begin position="76"/>
        <end position="387"/>
    </location>
</feature>
<evidence type="ECO:0000256" key="5">
    <source>
        <dbReference type="ARBA" id="ARBA00022617"/>
    </source>
</evidence>
<evidence type="ECO:0000256" key="14">
    <source>
        <dbReference type="SAM" id="SignalP"/>
    </source>
</evidence>
<keyword evidence="14" id="KW-0732">Signal</keyword>
<dbReference type="SUPFAM" id="SSF48264">
    <property type="entry name" value="Cytochrome P450"/>
    <property type="match status" value="1"/>
</dbReference>
<comment type="subcellular location">
    <subcellularLocation>
        <location evidence="2">Membrane</location>
    </subcellularLocation>
</comment>
<sequence length="1051" mass="116287">MRLFSVLLSLSLCALAEAGQTIVDSQQPFSLFDEPPFLNARLDSAILDILKEFKTPGGVGVAVVRKTPQGTWQLESKGYGNATVHGGKITADTLFAIGSNSKLFDVFATGLLISNETLTPRVSWTSKLASLIPKWKLMDPVATSESTIVDLMSHRTGLPRHDYMIPLDIYPAEVISRLQYVRPSTGFRENTQYNNNMYIVLSHLPKLLVNTAFEEYVHDNIFAPLGMDDTTYFYADAVKTGRLADGFLREDANVTRDPFAQGTIRALPFWDQSIKGHVRSGPGGIISSARDMAIWLQMLLMDGKSRSNETVIPAEVIRKAATGATVYTPIAQYPELSPLVYGGGQMRGTYRGYEMIEHGGAENGFRTQVTRFPSQNFGISVLSNEENLGNAIMESVKYRIIDEAFQLEPVDWPARHVTAYMPGWSTPYHRRRLPRGPNAEAPDMPYTQLAGVYMHAAYGTLDFCLFWENTTTGSACVALVDEVAVQLPAVVEPDVPTLIARWNTSATNYMRLAHYDGNVFNLTALHSYPTEVPGKFWVRKTDGYRAEFEVKGEEIGFAPIGKGGGLVHSDATLRMSYGDHEFTWLKEFGPVYQVKGCFGQNRLMVSDPLALQYILNSPHFGHGPTLENVMNLMFDQNAVMAAKGETHKRLRAALNIGFTSSAVRNYQPIFERVAEKITERLDKCSGSRTDLYPILSPATLSAISEAVLGCSTRDLGEEFVANNERMMTLSSNQSSTQIIADAIASRLPKMVWRAAVHLPTATFKVLRAVKVLANQIGRQAVADKLAAIQQGVNTRTDVFGMLLDPEQSDMKKNVLTEDELVAQTGILMIGGQDTVTNTLVFGCLELARHPEFQHQLRAEIHASLRGPASTSSYESMVETIKIQWDVDQLIVALQETLRLYPPGVLPERIAVQDTVIPLTDGIKNSTGEVMNHIPVQKGQVVHVAIASYQRLQSRWGDDAHQFRPSRWIDGTVVQGQAVGPYGNLLTFLGGPRVCLGWRFAILEMQVFFSELIGTFSFALPEDHCLRTLNANTLILVTPSGEKAAPLYITRI</sequence>
<dbReference type="EMBL" id="JACAZI010000023">
    <property type="protein sequence ID" value="KAF7336153.1"/>
    <property type="molecule type" value="Genomic_DNA"/>
</dbReference>
<dbReference type="AlphaFoldDB" id="A0A8H6X7T4"/>
<dbReference type="InterPro" id="IPR050121">
    <property type="entry name" value="Cytochrome_P450_monoxygenase"/>
</dbReference>
<dbReference type="Pfam" id="PF00067">
    <property type="entry name" value="p450"/>
    <property type="match status" value="1"/>
</dbReference>
<keyword evidence="5 13" id="KW-0349">Heme</keyword>
<feature type="chain" id="PRO_5034047475" evidence="14">
    <location>
        <begin position="19"/>
        <end position="1051"/>
    </location>
</feature>
<dbReference type="GO" id="GO:0016020">
    <property type="term" value="C:membrane"/>
    <property type="evidence" value="ECO:0007669"/>
    <property type="project" value="UniProtKB-SubCell"/>
</dbReference>
<evidence type="ECO:0000256" key="9">
    <source>
        <dbReference type="ARBA" id="ARBA00023002"/>
    </source>
</evidence>
<protein>
    <submittedName>
        <fullName evidence="16">Beta-lactamase class penicillin binding protein</fullName>
    </submittedName>
</protein>
<comment type="cofactor">
    <cofactor evidence="1 13">
        <name>heme</name>
        <dbReference type="ChEBI" id="CHEBI:30413"/>
    </cofactor>
</comment>